<organism evidence="8 9">
    <name type="scientific">Iphiclides podalirius</name>
    <name type="common">scarce swallowtail</name>
    <dbReference type="NCBI Taxonomy" id="110791"/>
    <lineage>
        <taxon>Eukaryota</taxon>
        <taxon>Metazoa</taxon>
        <taxon>Ecdysozoa</taxon>
        <taxon>Arthropoda</taxon>
        <taxon>Hexapoda</taxon>
        <taxon>Insecta</taxon>
        <taxon>Pterygota</taxon>
        <taxon>Neoptera</taxon>
        <taxon>Endopterygota</taxon>
        <taxon>Lepidoptera</taxon>
        <taxon>Glossata</taxon>
        <taxon>Ditrysia</taxon>
        <taxon>Papilionoidea</taxon>
        <taxon>Papilionidae</taxon>
        <taxon>Papilioninae</taxon>
        <taxon>Iphiclides</taxon>
    </lineage>
</organism>
<comment type="catalytic activity">
    <reaction evidence="5">
        <text>a 3'-end uridylyl-uridine-RNA = a 3'-end 2',3'-cyclophospho-uridine-RNA + uridine</text>
        <dbReference type="Rhea" id="RHEA:46052"/>
        <dbReference type="Rhea" id="RHEA-COMP:17384"/>
        <dbReference type="Rhea" id="RHEA-COMP:17385"/>
        <dbReference type="ChEBI" id="CHEBI:16704"/>
        <dbReference type="ChEBI" id="CHEBI:85643"/>
        <dbReference type="ChEBI" id="CHEBI:85644"/>
    </reaction>
    <physiologicalReaction direction="left-to-right" evidence="5">
        <dbReference type="Rhea" id="RHEA:46053"/>
    </physiologicalReaction>
</comment>
<evidence type="ECO:0000256" key="4">
    <source>
        <dbReference type="ARBA" id="ARBA00023242"/>
    </source>
</evidence>
<dbReference type="PANTHER" id="PTHR13522">
    <property type="entry name" value="U6 SNRNA PHOSPHODIESTERASE 1"/>
    <property type="match status" value="1"/>
</dbReference>
<proteinExistence type="inferred from homology"/>
<evidence type="ECO:0000256" key="5">
    <source>
        <dbReference type="ARBA" id="ARBA00029300"/>
    </source>
</evidence>
<accession>A0ABN8HU92</accession>
<feature type="non-terminal residue" evidence="8">
    <location>
        <position position="1"/>
    </location>
</feature>
<keyword evidence="1" id="KW-0540">Nuclease</keyword>
<dbReference type="EMBL" id="OW152823">
    <property type="protein sequence ID" value="CAH2039608.1"/>
    <property type="molecule type" value="Genomic_DNA"/>
</dbReference>
<evidence type="ECO:0000313" key="9">
    <source>
        <dbReference type="Proteomes" id="UP000837857"/>
    </source>
</evidence>
<evidence type="ECO:0000256" key="6">
    <source>
        <dbReference type="ARBA" id="ARBA00029543"/>
    </source>
</evidence>
<dbReference type="InterPro" id="IPR027521">
    <property type="entry name" value="Usb1"/>
</dbReference>
<keyword evidence="4" id="KW-0539">Nucleus</keyword>
<gene>
    <name evidence="8" type="ORF">IPOD504_LOCUS1819</name>
</gene>
<keyword evidence="2" id="KW-0378">Hydrolase</keyword>
<dbReference type="Proteomes" id="UP000837857">
    <property type="component" value="Chromosome 11"/>
</dbReference>
<evidence type="ECO:0000313" key="8">
    <source>
        <dbReference type="EMBL" id="CAH2039608.1"/>
    </source>
</evidence>
<dbReference type="Gene3D" id="3.90.1140.10">
    <property type="entry name" value="Cyclic phosphodiesterase"/>
    <property type="match status" value="1"/>
</dbReference>
<dbReference type="PANTHER" id="PTHR13522:SF3">
    <property type="entry name" value="U6 SNRNA PHOSPHODIESTERASE 1"/>
    <property type="match status" value="1"/>
</dbReference>
<keyword evidence="9" id="KW-1185">Reference proteome</keyword>
<evidence type="ECO:0000256" key="3">
    <source>
        <dbReference type="ARBA" id="ARBA00023239"/>
    </source>
</evidence>
<dbReference type="Pfam" id="PF09749">
    <property type="entry name" value="HVSL"/>
    <property type="match status" value="1"/>
</dbReference>
<protein>
    <recommendedName>
        <fullName evidence="6">U6 snRNA phosphodiesterase 1</fullName>
    </recommendedName>
    <alternativeName>
        <fullName evidence="7">3'-5' RNA exonuclease USB1</fullName>
    </alternativeName>
</protein>
<evidence type="ECO:0000256" key="7">
    <source>
        <dbReference type="ARBA" id="ARBA00030030"/>
    </source>
</evidence>
<evidence type="ECO:0000256" key="2">
    <source>
        <dbReference type="ARBA" id="ARBA00022801"/>
    </source>
</evidence>
<name>A0ABN8HU92_9NEOP</name>
<evidence type="ECO:0000256" key="1">
    <source>
        <dbReference type="ARBA" id="ARBA00022722"/>
    </source>
</evidence>
<keyword evidence="3" id="KW-0456">Lyase</keyword>
<reference evidence="8" key="1">
    <citation type="submission" date="2022-03" db="EMBL/GenBank/DDBJ databases">
        <authorList>
            <person name="Martin H S."/>
        </authorList>
    </citation>
    <scope>NUCLEOTIDE SEQUENCE</scope>
</reference>
<sequence>MSGLLYICDYGNESESSDDCEIENNKSDLKPKLPAPNLSNIVTVLEENHIDNPELYQGRLRRFPHVRGNWATFIYIKYPDEKSLLLLANNLKTLLVDFKGTCHICEDFHLSLSKTVVLNYHTIALFTQSLKEALNDSERFFLGFHNIEVFCNEEKTRTFIALKADYFSKKSLLPILNKINDILGEFKLEKFYEHPSFHISLLWVNGDERENLRAILGNFESSLNQEVEKTLEESVLIEKVCCDPRGPNSSIQSGPPVGPMAQITKCDYLLEV</sequence>
<dbReference type="HAMAP" id="MF_03040">
    <property type="entry name" value="USB1"/>
    <property type="match status" value="1"/>
</dbReference>